<dbReference type="NCBIfam" id="TIGR02454">
    <property type="entry name" value="ECF_T_CbiQ"/>
    <property type="match status" value="1"/>
</dbReference>
<dbReference type="Proteomes" id="UP000324159">
    <property type="component" value="Unassembled WGS sequence"/>
</dbReference>
<comment type="caution">
    <text evidence="7">The sequence shown here is derived from an EMBL/GenBank/DDBJ whole genome shotgun (WGS) entry which is preliminary data.</text>
</comment>
<keyword evidence="3 6" id="KW-0812">Transmembrane</keyword>
<evidence type="ECO:0000256" key="2">
    <source>
        <dbReference type="ARBA" id="ARBA00022475"/>
    </source>
</evidence>
<dbReference type="InterPro" id="IPR012809">
    <property type="entry name" value="ECF_CbiQ"/>
</dbReference>
<name>A0A5D3WJN5_9BACT</name>
<feature type="transmembrane region" description="Helical" evidence="6">
    <location>
        <begin position="286"/>
        <end position="306"/>
    </location>
</feature>
<organism evidence="7 8">
    <name type="scientific">Geothermobacter ehrlichii</name>
    <dbReference type="NCBI Taxonomy" id="213224"/>
    <lineage>
        <taxon>Bacteria</taxon>
        <taxon>Pseudomonadati</taxon>
        <taxon>Thermodesulfobacteriota</taxon>
        <taxon>Desulfuromonadia</taxon>
        <taxon>Desulfuromonadales</taxon>
        <taxon>Geothermobacteraceae</taxon>
        <taxon>Geothermobacter</taxon>
    </lineage>
</organism>
<evidence type="ECO:0000256" key="5">
    <source>
        <dbReference type="ARBA" id="ARBA00023136"/>
    </source>
</evidence>
<comment type="subcellular location">
    <subcellularLocation>
        <location evidence="1">Cell membrane</location>
        <topology evidence="1">Multi-pass membrane protein</topology>
    </subcellularLocation>
</comment>
<gene>
    <name evidence="7" type="ORF">EDC39_10327</name>
</gene>
<feature type="transmembrane region" description="Helical" evidence="6">
    <location>
        <begin position="12"/>
        <end position="31"/>
    </location>
</feature>
<protein>
    <submittedName>
        <fullName evidence="7">Cobalt/nickel transport system permease protein</fullName>
    </submittedName>
</protein>
<dbReference type="OrthoDB" id="4533at2"/>
<dbReference type="CDD" id="cd16914">
    <property type="entry name" value="EcfT"/>
    <property type="match status" value="1"/>
</dbReference>
<dbReference type="AlphaFoldDB" id="A0A5D3WJN5"/>
<dbReference type="EMBL" id="VNIB01000003">
    <property type="protein sequence ID" value="TYO99185.1"/>
    <property type="molecule type" value="Genomic_DNA"/>
</dbReference>
<evidence type="ECO:0000256" key="3">
    <source>
        <dbReference type="ARBA" id="ARBA00022692"/>
    </source>
</evidence>
<dbReference type="PANTHER" id="PTHR34857">
    <property type="entry name" value="SLL0384 PROTEIN"/>
    <property type="match status" value="1"/>
</dbReference>
<proteinExistence type="predicted"/>
<feature type="transmembrane region" description="Helical" evidence="6">
    <location>
        <begin position="91"/>
        <end position="109"/>
    </location>
</feature>
<evidence type="ECO:0000313" key="7">
    <source>
        <dbReference type="EMBL" id="TYO99185.1"/>
    </source>
</evidence>
<evidence type="ECO:0000256" key="1">
    <source>
        <dbReference type="ARBA" id="ARBA00004651"/>
    </source>
</evidence>
<dbReference type="PANTHER" id="PTHR34857:SF2">
    <property type="entry name" value="SLL0384 PROTEIN"/>
    <property type="match status" value="1"/>
</dbReference>
<reference evidence="7 8" key="1">
    <citation type="submission" date="2019-07" db="EMBL/GenBank/DDBJ databases">
        <title>Genomic Encyclopedia of Type Strains, Phase IV (KMG-IV): sequencing the most valuable type-strain genomes for metagenomic binning, comparative biology and taxonomic classification.</title>
        <authorList>
            <person name="Goeker M."/>
        </authorList>
    </citation>
    <scope>NUCLEOTIDE SEQUENCE [LARGE SCALE GENOMIC DNA]</scope>
    <source>
        <strain evidence="7 8">SS015</strain>
    </source>
</reference>
<dbReference type="InterPro" id="IPR051611">
    <property type="entry name" value="ECF_transporter_component"/>
</dbReference>
<dbReference type="GO" id="GO:0006824">
    <property type="term" value="P:cobalt ion transport"/>
    <property type="evidence" value="ECO:0007669"/>
    <property type="project" value="InterPro"/>
</dbReference>
<feature type="transmembrane region" description="Helical" evidence="6">
    <location>
        <begin position="157"/>
        <end position="182"/>
    </location>
</feature>
<keyword evidence="5 6" id="KW-0472">Membrane</keyword>
<evidence type="ECO:0000256" key="4">
    <source>
        <dbReference type="ARBA" id="ARBA00022989"/>
    </source>
</evidence>
<feature type="transmembrane region" description="Helical" evidence="6">
    <location>
        <begin position="116"/>
        <end position="137"/>
    </location>
</feature>
<feature type="transmembrane region" description="Helical" evidence="6">
    <location>
        <begin position="68"/>
        <end position="85"/>
    </location>
</feature>
<dbReference type="Pfam" id="PF02361">
    <property type="entry name" value="CbiQ"/>
    <property type="match status" value="1"/>
</dbReference>
<dbReference type="RefSeq" id="WP_148895113.1">
    <property type="nucleotide sequence ID" value="NZ_VNIB01000003.1"/>
</dbReference>
<dbReference type="InterPro" id="IPR003339">
    <property type="entry name" value="ABC/ECF_trnsptr_transmembrane"/>
</dbReference>
<keyword evidence="4 6" id="KW-1133">Transmembrane helix</keyword>
<evidence type="ECO:0000256" key="6">
    <source>
        <dbReference type="SAM" id="Phobius"/>
    </source>
</evidence>
<dbReference type="GO" id="GO:0043190">
    <property type="term" value="C:ATP-binding cassette (ABC) transporter complex"/>
    <property type="evidence" value="ECO:0007669"/>
    <property type="project" value="InterPro"/>
</dbReference>
<sequence length="307" mass="33807">MNPEPVTLPGWSLAGILLTLLLLAAASAFGVRRLTRESGKRRDGEPDWSLPQIDAANDGGSPIHRWEVRCKLLGLLGFAFLVVAIENWQTAAAACGIAVSLIVAAGLPFDRALARLLAMSGFLGMFLLVMPFSAPAHPGDLLIRFDSLPSLTWNLRGLHRALVICLKASAVALLMEPLLATASLTRTLQGLRRLGMPAIFGQMLLLAHRYSYVFRHEAWRMATGMRLRGFRPGSSRRALGAYGNYLGMLFVRSFERTERVYDAMQARGYRDRFPEPEPQPARGRDLLLAGLFLLLGLGLLLADRLIF</sequence>
<keyword evidence="2" id="KW-1003">Cell membrane</keyword>
<evidence type="ECO:0000313" key="8">
    <source>
        <dbReference type="Proteomes" id="UP000324159"/>
    </source>
</evidence>
<accession>A0A5D3WJN5</accession>
<keyword evidence="8" id="KW-1185">Reference proteome</keyword>